<dbReference type="PROSITE" id="PS50157">
    <property type="entry name" value="ZINC_FINGER_C2H2_2"/>
    <property type="match status" value="5"/>
</dbReference>
<evidence type="ECO:0000256" key="1">
    <source>
        <dbReference type="ARBA" id="ARBA00022723"/>
    </source>
</evidence>
<dbReference type="PANTHER" id="PTHR24403">
    <property type="entry name" value="ZINC FINGER PROTEIN"/>
    <property type="match status" value="1"/>
</dbReference>
<feature type="non-terminal residue" evidence="7">
    <location>
        <position position="737"/>
    </location>
</feature>
<feature type="domain" description="C2H2-type" evidence="6">
    <location>
        <begin position="462"/>
        <end position="489"/>
    </location>
</feature>
<evidence type="ECO:0000259" key="6">
    <source>
        <dbReference type="PROSITE" id="PS50157"/>
    </source>
</evidence>
<gene>
    <name evidence="7" type="ORF">Anas_00437</name>
</gene>
<dbReference type="AlphaFoldDB" id="A0A5N5T8F1"/>
<comment type="caution">
    <text evidence="7">The sequence shown here is derived from an EMBL/GenBank/DDBJ whole genome shotgun (WGS) entry which is preliminary data.</text>
</comment>
<feature type="domain" description="C2H2-type" evidence="6">
    <location>
        <begin position="202"/>
        <end position="229"/>
    </location>
</feature>
<dbReference type="SMART" id="SM00355">
    <property type="entry name" value="ZnF_C2H2"/>
    <property type="match status" value="12"/>
</dbReference>
<feature type="domain" description="C2H2-type" evidence="6">
    <location>
        <begin position="599"/>
        <end position="626"/>
    </location>
</feature>
<name>A0A5N5T8F1_9CRUS</name>
<evidence type="ECO:0000313" key="7">
    <source>
        <dbReference type="EMBL" id="KAB7501335.1"/>
    </source>
</evidence>
<feature type="domain" description="C2H2-type" evidence="6">
    <location>
        <begin position="627"/>
        <end position="655"/>
    </location>
</feature>
<dbReference type="PROSITE" id="PS00028">
    <property type="entry name" value="ZINC_FINGER_C2H2_1"/>
    <property type="match status" value="3"/>
</dbReference>
<dbReference type="InterPro" id="IPR036236">
    <property type="entry name" value="Znf_C2H2_sf"/>
</dbReference>
<feature type="domain" description="C2H2-type" evidence="6">
    <location>
        <begin position="230"/>
        <end position="258"/>
    </location>
</feature>
<evidence type="ECO:0000256" key="2">
    <source>
        <dbReference type="ARBA" id="ARBA00022737"/>
    </source>
</evidence>
<reference evidence="7 8" key="1">
    <citation type="journal article" date="2019" name="PLoS Biol.">
        <title>Sex chromosomes control vertical transmission of feminizing Wolbachia symbionts in an isopod.</title>
        <authorList>
            <person name="Becking T."/>
            <person name="Chebbi M.A."/>
            <person name="Giraud I."/>
            <person name="Moumen B."/>
            <person name="Laverre T."/>
            <person name="Caubet Y."/>
            <person name="Peccoud J."/>
            <person name="Gilbert C."/>
            <person name="Cordaux R."/>
        </authorList>
    </citation>
    <scope>NUCLEOTIDE SEQUENCE [LARGE SCALE GENOMIC DNA]</scope>
    <source>
        <strain evidence="7">ANa2</strain>
        <tissue evidence="7">Whole body excluding digestive tract and cuticle</tissue>
    </source>
</reference>
<dbReference type="GO" id="GO:0005634">
    <property type="term" value="C:nucleus"/>
    <property type="evidence" value="ECO:0007669"/>
    <property type="project" value="TreeGrafter"/>
</dbReference>
<dbReference type="InterPro" id="IPR050688">
    <property type="entry name" value="Zinc_finger/UBP_domain"/>
</dbReference>
<keyword evidence="4" id="KW-0862">Zinc</keyword>
<evidence type="ECO:0000313" key="8">
    <source>
        <dbReference type="Proteomes" id="UP000326759"/>
    </source>
</evidence>
<evidence type="ECO:0000256" key="5">
    <source>
        <dbReference type="PROSITE-ProRule" id="PRU00042"/>
    </source>
</evidence>
<dbReference type="Gene3D" id="3.30.160.60">
    <property type="entry name" value="Classic Zinc Finger"/>
    <property type="match status" value="5"/>
</dbReference>
<protein>
    <submittedName>
        <fullName evidence="7">Zinc finger protein</fullName>
    </submittedName>
</protein>
<dbReference type="InterPro" id="IPR013087">
    <property type="entry name" value="Znf_C2H2_type"/>
</dbReference>
<dbReference type="SUPFAM" id="SSF57667">
    <property type="entry name" value="beta-beta-alpha zinc fingers"/>
    <property type="match status" value="3"/>
</dbReference>
<keyword evidence="8" id="KW-1185">Reference proteome</keyword>
<dbReference type="GO" id="GO:0045944">
    <property type="term" value="P:positive regulation of transcription by RNA polymerase II"/>
    <property type="evidence" value="ECO:0007669"/>
    <property type="project" value="TreeGrafter"/>
</dbReference>
<evidence type="ECO:0000256" key="3">
    <source>
        <dbReference type="ARBA" id="ARBA00022771"/>
    </source>
</evidence>
<keyword evidence="2" id="KW-0677">Repeat</keyword>
<proteinExistence type="predicted"/>
<organism evidence="7 8">
    <name type="scientific">Armadillidium nasatum</name>
    <dbReference type="NCBI Taxonomy" id="96803"/>
    <lineage>
        <taxon>Eukaryota</taxon>
        <taxon>Metazoa</taxon>
        <taxon>Ecdysozoa</taxon>
        <taxon>Arthropoda</taxon>
        <taxon>Crustacea</taxon>
        <taxon>Multicrustacea</taxon>
        <taxon>Malacostraca</taxon>
        <taxon>Eumalacostraca</taxon>
        <taxon>Peracarida</taxon>
        <taxon>Isopoda</taxon>
        <taxon>Oniscidea</taxon>
        <taxon>Crinocheta</taxon>
        <taxon>Armadillidiidae</taxon>
        <taxon>Armadillidium</taxon>
    </lineage>
</organism>
<keyword evidence="1" id="KW-0479">Metal-binding</keyword>
<dbReference type="GO" id="GO:0008270">
    <property type="term" value="F:zinc ion binding"/>
    <property type="evidence" value="ECO:0007669"/>
    <property type="project" value="UniProtKB-KW"/>
</dbReference>
<dbReference type="EMBL" id="SEYY01010983">
    <property type="protein sequence ID" value="KAB7501335.1"/>
    <property type="molecule type" value="Genomic_DNA"/>
</dbReference>
<sequence>MTGETINKMTGEVIDHNYDGVIMLSKDIVYFNDAQPRPDGRKIYHIFEQCPSSLDGETSEEKPNVEDLELFSKASENNIEHIREKQSKKTFGKKKVNMSHNLLAKKAKLIRSKKWRKNGKENVQNGKSNFKGHLLTVHELSHEKCLEEISKAFSKQNNVHKTPSLKKAKTTKSSVAKLEDDPLCVPPVPEKDVDSDEKYKVYRCNKCNFWSKKKNILKYHQITHLDKKVFSCSYCSLQTNYKSNLKSHLLTVHNLSQGKCLEELSKIENISRVLDSEDSKVNCDPLTLSENHSDMFPEENISEKFVSSIRLKKEVGNENGMIPCYNIVEKETLNNICNEIANKLKLPDVKVVLTRLSPEMVAAYTQHRRLKLTITKLEKEKIGFSRYKINEIKKGRSIILSKRILVRKQKSKYCRIKALRHKRRNLPKMEFPEILYCSHCDFKTRKKNLLRNHIFRDHDMVYSCAECSHSFLSEYELEKHILSHKEYRCRKCDYTSHSKYRLAKHESSHKRTFLCDKCIFSCSSEEELLRHNIKLHPKKEQLLKCRYCSFTCKKRNDLDDHNLSHSEVGTFRCRYCAFATNNELELPEHNLTHFKRGMFRCSKCNYKSTIKASVKQHELSHLNTKMFKCSHCNYATNYKGNLRTHEINNHTENKKYKCNKCEYSAQFRKYLDLHLISHMEGEVLKCLFCRFTSELKTVLRTHIIEEHHTQGPSRFRAMNSTKEFACEQCPFTTNSRT</sequence>
<keyword evidence="3 5" id="KW-0863">Zinc-finger</keyword>
<evidence type="ECO:0000256" key="4">
    <source>
        <dbReference type="ARBA" id="ARBA00022833"/>
    </source>
</evidence>
<dbReference type="PANTHER" id="PTHR24403:SF67">
    <property type="entry name" value="FI01116P-RELATED"/>
    <property type="match status" value="1"/>
</dbReference>
<dbReference type="OrthoDB" id="6077919at2759"/>
<accession>A0A5N5T8F1</accession>
<dbReference type="Proteomes" id="UP000326759">
    <property type="component" value="Unassembled WGS sequence"/>
</dbReference>